<reference evidence="2" key="1">
    <citation type="journal article" date="2022" name="Int. J. Mol. Sci.">
        <title>Draft Genome of Tanacetum Coccineum: Genomic Comparison of Closely Related Tanacetum-Family Plants.</title>
        <authorList>
            <person name="Yamashiro T."/>
            <person name="Shiraishi A."/>
            <person name="Nakayama K."/>
            <person name="Satake H."/>
        </authorList>
    </citation>
    <scope>NUCLEOTIDE SEQUENCE</scope>
</reference>
<feature type="signal peptide" evidence="1">
    <location>
        <begin position="1"/>
        <end position="19"/>
    </location>
</feature>
<sequence length="232" mass="27110">MNQFLSILCLLIVPRPVRATLEPVEKVDWDTTMSYEEAKQIGVTKEILCHVGMTTILEKFYIYPFDNQAEILVGRRFLHAIGGTLCTKERATSFFDGKCHQSFKTIKQETEGNGMEVNETTYIEPLYPFDCCIQTEVNRQLQTIVNPLREAKFWERTIRLLGTLLVNLEWKPCFQRCHSNEEEATDKWKIEIRLTDPYGNVYMQGFTTKKTTRRLSRYQKLSDIMSPNYTPN</sequence>
<keyword evidence="3" id="KW-1185">Reference proteome</keyword>
<dbReference type="EMBL" id="BQNB010010623">
    <property type="protein sequence ID" value="GJS79802.1"/>
    <property type="molecule type" value="Genomic_DNA"/>
</dbReference>
<feature type="chain" id="PRO_5046770762" evidence="1">
    <location>
        <begin position="20"/>
        <end position="232"/>
    </location>
</feature>
<organism evidence="2 3">
    <name type="scientific">Tanacetum coccineum</name>
    <dbReference type="NCBI Taxonomy" id="301880"/>
    <lineage>
        <taxon>Eukaryota</taxon>
        <taxon>Viridiplantae</taxon>
        <taxon>Streptophyta</taxon>
        <taxon>Embryophyta</taxon>
        <taxon>Tracheophyta</taxon>
        <taxon>Spermatophyta</taxon>
        <taxon>Magnoliopsida</taxon>
        <taxon>eudicotyledons</taxon>
        <taxon>Gunneridae</taxon>
        <taxon>Pentapetalae</taxon>
        <taxon>asterids</taxon>
        <taxon>campanulids</taxon>
        <taxon>Asterales</taxon>
        <taxon>Asteraceae</taxon>
        <taxon>Asteroideae</taxon>
        <taxon>Anthemideae</taxon>
        <taxon>Anthemidinae</taxon>
        <taxon>Tanacetum</taxon>
    </lineage>
</organism>
<protein>
    <submittedName>
        <fullName evidence="2">Uncharacterized protein</fullName>
    </submittedName>
</protein>
<gene>
    <name evidence="2" type="ORF">Tco_0729683</name>
</gene>
<evidence type="ECO:0000313" key="2">
    <source>
        <dbReference type="EMBL" id="GJS79802.1"/>
    </source>
</evidence>
<comment type="caution">
    <text evidence="2">The sequence shown here is derived from an EMBL/GenBank/DDBJ whole genome shotgun (WGS) entry which is preliminary data.</text>
</comment>
<proteinExistence type="predicted"/>
<reference evidence="2" key="2">
    <citation type="submission" date="2022-01" db="EMBL/GenBank/DDBJ databases">
        <authorList>
            <person name="Yamashiro T."/>
            <person name="Shiraishi A."/>
            <person name="Satake H."/>
            <person name="Nakayama K."/>
        </authorList>
    </citation>
    <scope>NUCLEOTIDE SEQUENCE</scope>
</reference>
<evidence type="ECO:0000256" key="1">
    <source>
        <dbReference type="SAM" id="SignalP"/>
    </source>
</evidence>
<keyword evidence="1" id="KW-0732">Signal</keyword>
<name>A0ABQ4YQH3_9ASTR</name>
<accession>A0ABQ4YQH3</accession>
<dbReference type="Proteomes" id="UP001151760">
    <property type="component" value="Unassembled WGS sequence"/>
</dbReference>
<evidence type="ECO:0000313" key="3">
    <source>
        <dbReference type="Proteomes" id="UP001151760"/>
    </source>
</evidence>